<comment type="miscellaneous">
    <text evidence="11">In contrast to other lysine histone methyltransferases, it does not contain a SET domain, suggesting the existence of another mechanism for methylation of lysine residues of histones.</text>
</comment>
<keyword evidence="8 11" id="KW-0539">Nucleus</keyword>
<dbReference type="AlphaFoldDB" id="A0A9P5TZF0"/>
<evidence type="ECO:0000256" key="6">
    <source>
        <dbReference type="ARBA" id="ARBA00022691"/>
    </source>
</evidence>
<evidence type="ECO:0000313" key="13">
    <source>
        <dbReference type="EMBL" id="KAF9060766.1"/>
    </source>
</evidence>
<sequence>VLQQSYLRCVKPKLNLLKHPCSLSETFGELKTGFLDRIFKHAGLSTSSLFVDLGSGVGNAVVHAALRCQCKAFGIEIRGGPSTIAQTLKEQVMVRSRIWGLQTGQVVVEQGDLTTDFAVKVMLANADLILVNNKLFG</sequence>
<keyword evidence="6 11" id="KW-0949">S-adenosyl-L-methionine</keyword>
<evidence type="ECO:0000313" key="14">
    <source>
        <dbReference type="Proteomes" id="UP000772434"/>
    </source>
</evidence>
<organism evidence="13 14">
    <name type="scientific">Rhodocollybia butyracea</name>
    <dbReference type="NCBI Taxonomy" id="206335"/>
    <lineage>
        <taxon>Eukaryota</taxon>
        <taxon>Fungi</taxon>
        <taxon>Dikarya</taxon>
        <taxon>Basidiomycota</taxon>
        <taxon>Agaricomycotina</taxon>
        <taxon>Agaricomycetes</taxon>
        <taxon>Agaricomycetidae</taxon>
        <taxon>Agaricales</taxon>
        <taxon>Marasmiineae</taxon>
        <taxon>Omphalotaceae</taxon>
        <taxon>Rhodocollybia</taxon>
    </lineage>
</organism>
<dbReference type="EC" id="2.1.1.360" evidence="2 11"/>
<evidence type="ECO:0000256" key="3">
    <source>
        <dbReference type="ARBA" id="ARBA00020987"/>
    </source>
</evidence>
<evidence type="ECO:0000256" key="1">
    <source>
        <dbReference type="ARBA" id="ARBA00004123"/>
    </source>
</evidence>
<dbReference type="Gene3D" id="3.40.50.150">
    <property type="entry name" value="Vaccinia Virus protein VP39"/>
    <property type="match status" value="1"/>
</dbReference>
<comment type="activity regulation">
    <text evidence="11">Ubiquitination of histone H2B to form H2BK123ub1 is required for efficient DOT1 methyltransferase activity on histone H3.</text>
</comment>
<keyword evidence="5 11" id="KW-0808">Transferase</keyword>
<dbReference type="OrthoDB" id="443402at2759"/>
<evidence type="ECO:0000256" key="11">
    <source>
        <dbReference type="RuleBase" id="RU271113"/>
    </source>
</evidence>
<accession>A0A9P5TZF0</accession>
<evidence type="ECO:0000256" key="8">
    <source>
        <dbReference type="ARBA" id="ARBA00023242"/>
    </source>
</evidence>
<feature type="non-terminal residue" evidence="13">
    <location>
        <position position="1"/>
    </location>
</feature>
<dbReference type="PROSITE" id="PS51569">
    <property type="entry name" value="DOT1"/>
    <property type="match status" value="1"/>
</dbReference>
<dbReference type="GO" id="GO:0140956">
    <property type="term" value="F:histone H3K79 trimethyltransferase activity"/>
    <property type="evidence" value="ECO:0007669"/>
    <property type="project" value="UniProtKB-EC"/>
</dbReference>
<dbReference type="GO" id="GO:0005634">
    <property type="term" value="C:nucleus"/>
    <property type="evidence" value="ECO:0007669"/>
    <property type="project" value="UniProtKB-SubCell"/>
</dbReference>
<evidence type="ECO:0000259" key="12">
    <source>
        <dbReference type="PROSITE" id="PS51569"/>
    </source>
</evidence>
<dbReference type="InterPro" id="IPR030445">
    <property type="entry name" value="H3-K79_meTrfase"/>
</dbReference>
<feature type="domain" description="DOT1" evidence="12">
    <location>
        <begin position="1"/>
        <end position="137"/>
    </location>
</feature>
<comment type="caution">
    <text evidence="13">The sequence shown here is derived from an EMBL/GenBank/DDBJ whole genome shotgun (WGS) entry which is preliminary data.</text>
</comment>
<dbReference type="InterPro" id="IPR029063">
    <property type="entry name" value="SAM-dependent_MTases_sf"/>
</dbReference>
<protein>
    <recommendedName>
        <fullName evidence="3 11">Histone-lysine N-methyltransferase, H3 lysine-79 specific</fullName>
        <ecNumber evidence="2 11">2.1.1.360</ecNumber>
    </recommendedName>
    <alternativeName>
        <fullName evidence="9 11">Histone H3-K79 methyltransferase</fullName>
    </alternativeName>
</protein>
<evidence type="ECO:0000256" key="7">
    <source>
        <dbReference type="ARBA" id="ARBA00022853"/>
    </source>
</evidence>
<comment type="similarity">
    <text evidence="11">Belongs to the class I-like SAM-binding methyltransferase superfamily. DOT1 family.</text>
</comment>
<feature type="non-terminal residue" evidence="13">
    <location>
        <position position="137"/>
    </location>
</feature>
<dbReference type="PANTHER" id="PTHR21451">
    <property type="entry name" value="HISTONE H3 METHYLTRANSFERASE"/>
    <property type="match status" value="1"/>
</dbReference>
<keyword evidence="14" id="KW-1185">Reference proteome</keyword>
<dbReference type="GO" id="GO:0032259">
    <property type="term" value="P:methylation"/>
    <property type="evidence" value="ECO:0007669"/>
    <property type="project" value="UniProtKB-KW"/>
</dbReference>
<proteinExistence type="inferred from homology"/>
<dbReference type="Pfam" id="PF08123">
    <property type="entry name" value="DOT1"/>
    <property type="match status" value="1"/>
</dbReference>
<dbReference type="InterPro" id="IPR025789">
    <property type="entry name" value="DOT1_dom"/>
</dbReference>
<dbReference type="EMBL" id="JADNRY010000229">
    <property type="protein sequence ID" value="KAF9060766.1"/>
    <property type="molecule type" value="Genomic_DNA"/>
</dbReference>
<dbReference type="SUPFAM" id="SSF53335">
    <property type="entry name" value="S-adenosyl-L-methionine-dependent methyltransferases"/>
    <property type="match status" value="1"/>
</dbReference>
<keyword evidence="4 11" id="KW-0489">Methyltransferase</keyword>
<evidence type="ECO:0000256" key="4">
    <source>
        <dbReference type="ARBA" id="ARBA00022603"/>
    </source>
</evidence>
<keyword evidence="7 11" id="KW-0156">Chromatin regulator</keyword>
<evidence type="ECO:0000256" key="10">
    <source>
        <dbReference type="ARBA" id="ARBA00047770"/>
    </source>
</evidence>
<dbReference type="PANTHER" id="PTHR21451:SF0">
    <property type="entry name" value="HISTONE-LYSINE N-METHYLTRANSFERASE, H3 LYSINE-79 SPECIFIC"/>
    <property type="match status" value="1"/>
</dbReference>
<evidence type="ECO:0000256" key="9">
    <source>
        <dbReference type="ARBA" id="ARBA00029821"/>
    </source>
</evidence>
<dbReference type="Proteomes" id="UP000772434">
    <property type="component" value="Unassembled WGS sequence"/>
</dbReference>
<reference evidence="13" key="1">
    <citation type="submission" date="2020-11" db="EMBL/GenBank/DDBJ databases">
        <authorList>
            <consortium name="DOE Joint Genome Institute"/>
            <person name="Ahrendt S."/>
            <person name="Riley R."/>
            <person name="Andreopoulos W."/>
            <person name="Labutti K."/>
            <person name="Pangilinan J."/>
            <person name="Ruiz-Duenas F.J."/>
            <person name="Barrasa J.M."/>
            <person name="Sanchez-Garcia M."/>
            <person name="Camarero S."/>
            <person name="Miyauchi S."/>
            <person name="Serrano A."/>
            <person name="Linde D."/>
            <person name="Babiker R."/>
            <person name="Drula E."/>
            <person name="Ayuso-Fernandez I."/>
            <person name="Pacheco R."/>
            <person name="Padilla G."/>
            <person name="Ferreira P."/>
            <person name="Barriuso J."/>
            <person name="Kellner H."/>
            <person name="Castanera R."/>
            <person name="Alfaro M."/>
            <person name="Ramirez L."/>
            <person name="Pisabarro A.G."/>
            <person name="Kuo A."/>
            <person name="Tritt A."/>
            <person name="Lipzen A."/>
            <person name="He G."/>
            <person name="Yan M."/>
            <person name="Ng V."/>
            <person name="Cullen D."/>
            <person name="Martin F."/>
            <person name="Rosso M.-N."/>
            <person name="Henrissat B."/>
            <person name="Hibbett D."/>
            <person name="Martinez A.T."/>
            <person name="Grigoriev I.V."/>
        </authorList>
    </citation>
    <scope>NUCLEOTIDE SEQUENCE</scope>
    <source>
        <strain evidence="13">AH 40177</strain>
    </source>
</reference>
<dbReference type="GO" id="GO:0000077">
    <property type="term" value="P:DNA damage checkpoint signaling"/>
    <property type="evidence" value="ECO:0007669"/>
    <property type="project" value="TreeGrafter"/>
</dbReference>
<comment type="subcellular location">
    <subcellularLocation>
        <location evidence="1 11">Nucleus</location>
    </subcellularLocation>
</comment>
<comment type="catalytic activity">
    <reaction evidence="10 11">
        <text>L-lysyl(79)-[histone H3] + 3 S-adenosyl-L-methionine = N(6),N(6),N(6)-trimethyl-L-lysyl(79)-[histone H3] + 3 S-adenosyl-L-homocysteine + 3 H(+)</text>
        <dbReference type="Rhea" id="RHEA:60328"/>
        <dbReference type="Rhea" id="RHEA-COMP:15549"/>
        <dbReference type="Rhea" id="RHEA-COMP:15552"/>
        <dbReference type="ChEBI" id="CHEBI:15378"/>
        <dbReference type="ChEBI" id="CHEBI:29969"/>
        <dbReference type="ChEBI" id="CHEBI:57856"/>
        <dbReference type="ChEBI" id="CHEBI:59789"/>
        <dbReference type="ChEBI" id="CHEBI:61961"/>
        <dbReference type="EC" id="2.1.1.360"/>
    </reaction>
</comment>
<evidence type="ECO:0000256" key="2">
    <source>
        <dbReference type="ARBA" id="ARBA00012190"/>
    </source>
</evidence>
<dbReference type="GO" id="GO:0006281">
    <property type="term" value="P:DNA repair"/>
    <property type="evidence" value="ECO:0007669"/>
    <property type="project" value="TreeGrafter"/>
</dbReference>
<gene>
    <name evidence="13" type="ORF">BDP27DRAFT_1184350</name>
</gene>
<name>A0A9P5TZF0_9AGAR</name>
<evidence type="ECO:0000256" key="5">
    <source>
        <dbReference type="ARBA" id="ARBA00022679"/>
    </source>
</evidence>
<comment type="function">
    <text evidence="11">Histone methyltransferase that specifically trimethylates histone H3 to form H3K79me3. This methylation is required for telomere silencing and for the pachytene checkpoint during the meiotic cell cycle by allowing the recruitment of RAD9 to double strand breaks. Nucleosomes are preferred as substrate compared to free histone.</text>
</comment>